<feature type="transmembrane region" description="Helical" evidence="2">
    <location>
        <begin position="164"/>
        <end position="184"/>
    </location>
</feature>
<evidence type="ECO:0000256" key="2">
    <source>
        <dbReference type="SAM" id="Phobius"/>
    </source>
</evidence>
<feature type="region of interest" description="Disordered" evidence="1">
    <location>
        <begin position="101"/>
        <end position="122"/>
    </location>
</feature>
<gene>
    <name evidence="3" type="ORF">B0J11DRAFT_96843</name>
</gene>
<name>A0A9P9IDT0_9PLEO</name>
<keyword evidence="2" id="KW-1133">Transmembrane helix</keyword>
<protein>
    <submittedName>
        <fullName evidence="3">Uncharacterized protein</fullName>
    </submittedName>
</protein>
<keyword evidence="2" id="KW-0812">Transmembrane</keyword>
<comment type="caution">
    <text evidence="3">The sequence shown here is derived from an EMBL/GenBank/DDBJ whole genome shotgun (WGS) entry which is preliminary data.</text>
</comment>
<reference evidence="3" key="1">
    <citation type="journal article" date="2021" name="Nat. Commun.">
        <title>Genetic determinants of endophytism in the Arabidopsis root mycobiome.</title>
        <authorList>
            <person name="Mesny F."/>
            <person name="Miyauchi S."/>
            <person name="Thiergart T."/>
            <person name="Pickel B."/>
            <person name="Atanasova L."/>
            <person name="Karlsson M."/>
            <person name="Huettel B."/>
            <person name="Barry K.W."/>
            <person name="Haridas S."/>
            <person name="Chen C."/>
            <person name="Bauer D."/>
            <person name="Andreopoulos W."/>
            <person name="Pangilinan J."/>
            <person name="LaButti K."/>
            <person name="Riley R."/>
            <person name="Lipzen A."/>
            <person name="Clum A."/>
            <person name="Drula E."/>
            <person name="Henrissat B."/>
            <person name="Kohler A."/>
            <person name="Grigoriev I.V."/>
            <person name="Martin F.M."/>
            <person name="Hacquard S."/>
        </authorList>
    </citation>
    <scope>NUCLEOTIDE SEQUENCE</scope>
    <source>
        <strain evidence="3">MPI-CAGE-CH-0243</strain>
    </source>
</reference>
<keyword evidence="2" id="KW-0472">Membrane</keyword>
<evidence type="ECO:0000313" key="4">
    <source>
        <dbReference type="Proteomes" id="UP000700596"/>
    </source>
</evidence>
<organism evidence="3 4">
    <name type="scientific">Dendryphion nanum</name>
    <dbReference type="NCBI Taxonomy" id="256645"/>
    <lineage>
        <taxon>Eukaryota</taxon>
        <taxon>Fungi</taxon>
        <taxon>Dikarya</taxon>
        <taxon>Ascomycota</taxon>
        <taxon>Pezizomycotina</taxon>
        <taxon>Dothideomycetes</taxon>
        <taxon>Pleosporomycetidae</taxon>
        <taxon>Pleosporales</taxon>
        <taxon>Torulaceae</taxon>
        <taxon>Dendryphion</taxon>
    </lineage>
</organism>
<accession>A0A9P9IDT0</accession>
<keyword evidence="4" id="KW-1185">Reference proteome</keyword>
<evidence type="ECO:0000256" key="1">
    <source>
        <dbReference type="SAM" id="MobiDB-lite"/>
    </source>
</evidence>
<dbReference type="AlphaFoldDB" id="A0A9P9IDT0"/>
<dbReference type="EMBL" id="JAGMWT010000013">
    <property type="protein sequence ID" value="KAH7117978.1"/>
    <property type="molecule type" value="Genomic_DNA"/>
</dbReference>
<sequence length="192" mass="21072">MGAEGACARLYIREGCNLLPGASLPAELLAHLSHNHHSRTDSFILRNPLLPTLNFLAPFYSSDLSAALANLQCSVRLVTETAPSSATVAVAQAKTATTAKRDSKFAMSAKEPEPSTPIPERTRSRHCLEPRHVHLRPQMEFLLSRPKTGHQEIRTSQGQDTPKYVYCIPLVPFCVLALLSKLYAQVSMAILL</sequence>
<proteinExistence type="predicted"/>
<evidence type="ECO:0000313" key="3">
    <source>
        <dbReference type="EMBL" id="KAH7117978.1"/>
    </source>
</evidence>
<dbReference type="Proteomes" id="UP000700596">
    <property type="component" value="Unassembled WGS sequence"/>
</dbReference>